<proteinExistence type="predicted"/>
<dbReference type="AlphaFoldDB" id="A0AAD7AMI1"/>
<dbReference type="EMBL" id="JARIHO010000004">
    <property type="protein sequence ID" value="KAJ7362781.1"/>
    <property type="molecule type" value="Genomic_DNA"/>
</dbReference>
<protein>
    <submittedName>
        <fullName evidence="1">Uncharacterized protein</fullName>
    </submittedName>
</protein>
<evidence type="ECO:0000313" key="2">
    <source>
        <dbReference type="Proteomes" id="UP001218218"/>
    </source>
</evidence>
<comment type="caution">
    <text evidence="1">The sequence shown here is derived from an EMBL/GenBank/DDBJ whole genome shotgun (WGS) entry which is preliminary data.</text>
</comment>
<reference evidence="1" key="1">
    <citation type="submission" date="2023-03" db="EMBL/GenBank/DDBJ databases">
        <title>Massive genome expansion in bonnet fungi (Mycena s.s.) driven by repeated elements and novel gene families across ecological guilds.</title>
        <authorList>
            <consortium name="Lawrence Berkeley National Laboratory"/>
            <person name="Harder C.B."/>
            <person name="Miyauchi S."/>
            <person name="Viragh M."/>
            <person name="Kuo A."/>
            <person name="Thoen E."/>
            <person name="Andreopoulos B."/>
            <person name="Lu D."/>
            <person name="Skrede I."/>
            <person name="Drula E."/>
            <person name="Henrissat B."/>
            <person name="Morin E."/>
            <person name="Kohler A."/>
            <person name="Barry K."/>
            <person name="LaButti K."/>
            <person name="Morin E."/>
            <person name="Salamov A."/>
            <person name="Lipzen A."/>
            <person name="Mereny Z."/>
            <person name="Hegedus B."/>
            <person name="Baldrian P."/>
            <person name="Stursova M."/>
            <person name="Weitz H."/>
            <person name="Taylor A."/>
            <person name="Grigoriev I.V."/>
            <person name="Nagy L.G."/>
            <person name="Martin F."/>
            <person name="Kauserud H."/>
        </authorList>
    </citation>
    <scope>NUCLEOTIDE SEQUENCE</scope>
    <source>
        <strain evidence="1">CBHHK002</strain>
    </source>
</reference>
<sequence length="113" mass="12107">MINLPSLLASEKLQANKANYPTFKVLIEEHAASKGLSGYLDGSITKPGIITVPPGTASTDVPTPVFSTTPSRDEWTYRDSVLKSLIVTNVTDPIGLGLKRDGTAKECWDSVTT</sequence>
<dbReference type="Proteomes" id="UP001218218">
    <property type="component" value="Unassembled WGS sequence"/>
</dbReference>
<name>A0AAD7AMI1_9AGAR</name>
<evidence type="ECO:0000313" key="1">
    <source>
        <dbReference type="EMBL" id="KAJ7362781.1"/>
    </source>
</evidence>
<organism evidence="1 2">
    <name type="scientific">Mycena albidolilacea</name>
    <dbReference type="NCBI Taxonomy" id="1033008"/>
    <lineage>
        <taxon>Eukaryota</taxon>
        <taxon>Fungi</taxon>
        <taxon>Dikarya</taxon>
        <taxon>Basidiomycota</taxon>
        <taxon>Agaricomycotina</taxon>
        <taxon>Agaricomycetes</taxon>
        <taxon>Agaricomycetidae</taxon>
        <taxon>Agaricales</taxon>
        <taxon>Marasmiineae</taxon>
        <taxon>Mycenaceae</taxon>
        <taxon>Mycena</taxon>
    </lineage>
</organism>
<accession>A0AAD7AMI1</accession>
<feature type="non-terminal residue" evidence="1">
    <location>
        <position position="113"/>
    </location>
</feature>
<gene>
    <name evidence="1" type="ORF">DFH08DRAFT_683177</name>
</gene>
<keyword evidence="2" id="KW-1185">Reference proteome</keyword>